<dbReference type="AlphaFoldDB" id="A0A7U7I8Q4"/>
<evidence type="ECO:0008006" key="4">
    <source>
        <dbReference type="Google" id="ProtNLM"/>
    </source>
</evidence>
<evidence type="ECO:0000256" key="1">
    <source>
        <dbReference type="SAM" id="SignalP"/>
    </source>
</evidence>
<evidence type="ECO:0000313" key="3">
    <source>
        <dbReference type="Proteomes" id="UP000583387"/>
    </source>
</evidence>
<dbReference type="RefSeq" id="WP_187670914.1">
    <property type="nucleotide sequence ID" value="NZ_CAJFCI010000037.1"/>
</dbReference>
<sequence length="148" mass="16498">MKTSSIWALLPIMFWGLACAEEGEPSDAEMLAAIRQHYDAANAQMQELQRRCAYREYSNHHNPALVVQCLSVTGIAGSDEGLELQIGRFEKIACAKAEGQPGHVCDYFIVLSSGNPLMGRGMGDLMRQGDHAQGRFIKRQDTWLFLPR</sequence>
<dbReference type="PROSITE" id="PS51257">
    <property type="entry name" value="PROKAR_LIPOPROTEIN"/>
    <property type="match status" value="1"/>
</dbReference>
<organism evidence="2 3">
    <name type="scientific">Zestomonas carbonaria</name>
    <dbReference type="NCBI Taxonomy" id="2762745"/>
    <lineage>
        <taxon>Bacteria</taxon>
        <taxon>Pseudomonadati</taxon>
        <taxon>Pseudomonadota</taxon>
        <taxon>Gammaproteobacteria</taxon>
        <taxon>Pseudomonadales</taxon>
        <taxon>Pseudomonadaceae</taxon>
        <taxon>Zestomonas</taxon>
    </lineage>
</organism>
<dbReference type="EMBL" id="CAJFCI010000037">
    <property type="protein sequence ID" value="CAD5107574.1"/>
    <property type="molecule type" value="Genomic_DNA"/>
</dbReference>
<gene>
    <name evidence="2" type="ORF">PSEWESI4_01847</name>
</gene>
<comment type="caution">
    <text evidence="2">The sequence shown here is derived from an EMBL/GenBank/DDBJ whole genome shotgun (WGS) entry which is preliminary data.</text>
</comment>
<protein>
    <recommendedName>
        <fullName evidence="4">Nuclear transport factor 2 family protein</fullName>
    </recommendedName>
</protein>
<feature type="chain" id="PRO_5031246347" description="Nuclear transport factor 2 family protein" evidence="1">
    <location>
        <begin position="21"/>
        <end position="148"/>
    </location>
</feature>
<dbReference type="Proteomes" id="UP000583387">
    <property type="component" value="Unassembled WGS sequence"/>
</dbReference>
<name>A0A7U7I8Q4_9GAMM</name>
<keyword evidence="1" id="KW-0732">Signal</keyword>
<proteinExistence type="predicted"/>
<feature type="signal peptide" evidence="1">
    <location>
        <begin position="1"/>
        <end position="20"/>
    </location>
</feature>
<reference evidence="2 3" key="1">
    <citation type="submission" date="2020-08" db="EMBL/GenBank/DDBJ databases">
        <authorList>
            <person name="Criscuolo A."/>
        </authorList>
    </citation>
    <scope>NUCLEOTIDE SEQUENCE [LARGE SCALE GENOMIC DNA]</scope>
    <source>
        <strain evidence="2">CIP111764</strain>
    </source>
</reference>
<evidence type="ECO:0000313" key="2">
    <source>
        <dbReference type="EMBL" id="CAD5107574.1"/>
    </source>
</evidence>
<accession>A0A7U7I8Q4</accession>
<keyword evidence="3" id="KW-1185">Reference proteome</keyword>